<reference evidence="2" key="2">
    <citation type="journal article" date="2021" name="PeerJ">
        <title>Extensive microbial diversity within the chicken gut microbiome revealed by metagenomics and culture.</title>
        <authorList>
            <person name="Gilroy R."/>
            <person name="Ravi A."/>
            <person name="Getino M."/>
            <person name="Pursley I."/>
            <person name="Horton D.L."/>
            <person name="Alikhan N.F."/>
            <person name="Baker D."/>
            <person name="Gharbi K."/>
            <person name="Hall N."/>
            <person name="Watson M."/>
            <person name="Adriaenssens E.M."/>
            <person name="Foster-Nyarko E."/>
            <person name="Jarju S."/>
            <person name="Secka A."/>
            <person name="Antonio M."/>
            <person name="Oren A."/>
            <person name="Chaudhuri R.R."/>
            <person name="La Ragione R."/>
            <person name="Hildebrand F."/>
            <person name="Pallen M.J."/>
        </authorList>
    </citation>
    <scope>NUCLEOTIDE SEQUENCE</scope>
    <source>
        <strain evidence="2">11159</strain>
    </source>
</reference>
<organism evidence="2 3">
    <name type="scientific">Candidatus Onthovivens merdipullorum</name>
    <dbReference type="NCBI Taxonomy" id="2840889"/>
    <lineage>
        <taxon>Bacteria</taxon>
        <taxon>Bacillati</taxon>
        <taxon>Bacillota</taxon>
        <taxon>Bacilli</taxon>
        <taxon>Bacillales</taxon>
        <taxon>Candidatus Onthovivens</taxon>
    </lineage>
</organism>
<dbReference type="Proteomes" id="UP000823613">
    <property type="component" value="Unassembled WGS sequence"/>
</dbReference>
<proteinExistence type="predicted"/>
<evidence type="ECO:0000256" key="1">
    <source>
        <dbReference type="SAM" id="SignalP"/>
    </source>
</evidence>
<gene>
    <name evidence="2" type="ORF">IAC58_07020</name>
</gene>
<keyword evidence="1" id="KW-0732">Signal</keyword>
<reference evidence="2" key="1">
    <citation type="submission" date="2020-10" db="EMBL/GenBank/DDBJ databases">
        <authorList>
            <person name="Gilroy R."/>
        </authorList>
    </citation>
    <scope>NUCLEOTIDE SEQUENCE</scope>
    <source>
        <strain evidence="2">11159</strain>
    </source>
</reference>
<evidence type="ECO:0000313" key="3">
    <source>
        <dbReference type="Proteomes" id="UP000823613"/>
    </source>
</evidence>
<evidence type="ECO:0000313" key="2">
    <source>
        <dbReference type="EMBL" id="MBO8428276.1"/>
    </source>
</evidence>
<dbReference type="EMBL" id="JADIMY010000131">
    <property type="protein sequence ID" value="MBO8428276.1"/>
    <property type="molecule type" value="Genomic_DNA"/>
</dbReference>
<feature type="signal peptide" evidence="1">
    <location>
        <begin position="1"/>
        <end position="23"/>
    </location>
</feature>
<accession>A0A9D9DJC9</accession>
<comment type="caution">
    <text evidence="2">The sequence shown here is derived from an EMBL/GenBank/DDBJ whole genome shotgun (WGS) entry which is preliminary data.</text>
</comment>
<dbReference type="AlphaFoldDB" id="A0A9D9DJC9"/>
<sequence length="357" mass="40747">MKRKKLFVGLITVSLFISMFCFNTDVIDETKIKLNFVDKNELSKTSSIGKPFEFNVVKNQIRKASHIGTTDSSEENFNYVLASTYNFAYKDTNYKGEIYLDENYGLNDINYSIEKIKDSILNQTYYSEDTENNTSKFNISSAYHLQSEVKITAELKDSSGEYFGSFASWRCVYQNDDYSSSTAKENFIVTYEDYISPNQDKTDYRTDYLSIYFNPNTRDEATLRDYSPKAQNPTGTISVSISSNDTISSNGTISIGTGASASYSTNISSPAVYDKGNMVQNYAQIDYDYLYPKKDKGPYYEYNIGQSCQLAAFRFYTKQRSEISIKSPHTITILRDGFWSNKTLKYTVDCGTGFYVH</sequence>
<name>A0A9D9DJC9_9BACL</name>
<feature type="chain" id="PRO_5039570903" evidence="1">
    <location>
        <begin position="24"/>
        <end position="357"/>
    </location>
</feature>
<protein>
    <submittedName>
        <fullName evidence="2">Uncharacterized protein</fullName>
    </submittedName>
</protein>